<feature type="compositionally biased region" description="Low complexity" evidence="1">
    <location>
        <begin position="146"/>
        <end position="163"/>
    </location>
</feature>
<evidence type="ECO:0000313" key="3">
    <source>
        <dbReference type="EMBL" id="XAY05740.1"/>
    </source>
</evidence>
<sequence length="272" mass="29491">MPEIGATLREARMRARIDISEIETETKIRAKYLRALENEEWNLLPGPTYVKTFLRTYAEALGLDAKLLVEEYKLRHERLSDNELARPIGPGRATPAGRGRSQPPPLLPRSYLIAGVVLALCVVVFILSRVGGGDDPDTAASSTPSVPADTTPATRTTTPATPVTTPPKKKKPASTVVSLRIVATAEVYACMVAKGQPGKLIDGVNLSPDTPRKTYKSSRFRLLLGNDSVELRVNNKVRRIPAAARTTDGVFVQITRKGLSALPKSIRPSCAT</sequence>
<reference evidence="3" key="1">
    <citation type="submission" date="2022-12" db="EMBL/GenBank/DDBJ databases">
        <title>Paraconexibacter alkalitolerans sp. nov. and Baekduia alba sp. nov., isolated from soil and emended description of the genera Paraconexibacter (Chun et al., 2020) and Baekduia (An et al., 2020).</title>
        <authorList>
            <person name="Vieira S."/>
            <person name="Huber K.J."/>
            <person name="Geppert A."/>
            <person name="Wolf J."/>
            <person name="Neumann-Schaal M."/>
            <person name="Muesken M."/>
            <person name="Overmann J."/>
        </authorList>
    </citation>
    <scope>NUCLEOTIDE SEQUENCE</scope>
    <source>
        <strain evidence="3">AEG42_29</strain>
    </source>
</reference>
<dbReference type="EMBL" id="CP114014">
    <property type="protein sequence ID" value="XAY05740.1"/>
    <property type="molecule type" value="Genomic_DNA"/>
</dbReference>
<feature type="transmembrane region" description="Helical" evidence="2">
    <location>
        <begin position="110"/>
        <end position="128"/>
    </location>
</feature>
<keyword evidence="2" id="KW-0472">Membrane</keyword>
<gene>
    <name evidence="3" type="ORF">DSM112329_02598</name>
</gene>
<accession>A0AAU7AVS0</accession>
<dbReference type="RefSeq" id="WP_354702242.1">
    <property type="nucleotide sequence ID" value="NZ_CP114014.1"/>
</dbReference>
<feature type="compositionally biased region" description="Low complexity" evidence="1">
    <location>
        <begin position="85"/>
        <end position="100"/>
    </location>
</feature>
<evidence type="ECO:0000256" key="1">
    <source>
        <dbReference type="SAM" id="MobiDB-lite"/>
    </source>
</evidence>
<keyword evidence="2" id="KW-1133">Transmembrane helix</keyword>
<feature type="region of interest" description="Disordered" evidence="1">
    <location>
        <begin position="83"/>
        <end position="103"/>
    </location>
</feature>
<evidence type="ECO:0008006" key="4">
    <source>
        <dbReference type="Google" id="ProtNLM"/>
    </source>
</evidence>
<dbReference type="InterPro" id="IPR050400">
    <property type="entry name" value="Bact_Cytoskel_RodZ"/>
</dbReference>
<proteinExistence type="predicted"/>
<keyword evidence="2" id="KW-0812">Transmembrane</keyword>
<dbReference type="PANTHER" id="PTHR34475">
    <property type="match status" value="1"/>
</dbReference>
<dbReference type="Pfam" id="PF13413">
    <property type="entry name" value="HTH_25"/>
    <property type="match status" value="1"/>
</dbReference>
<dbReference type="GO" id="GO:0003677">
    <property type="term" value="F:DNA binding"/>
    <property type="evidence" value="ECO:0007669"/>
    <property type="project" value="InterPro"/>
</dbReference>
<feature type="region of interest" description="Disordered" evidence="1">
    <location>
        <begin position="135"/>
        <end position="172"/>
    </location>
</feature>
<dbReference type="KEGG" id="parq:DSM112329_02598"/>
<dbReference type="Gene3D" id="1.10.260.40">
    <property type="entry name" value="lambda repressor-like DNA-binding domains"/>
    <property type="match status" value="1"/>
</dbReference>
<organism evidence="3">
    <name type="scientific">Paraconexibacter sp. AEG42_29</name>
    <dbReference type="NCBI Taxonomy" id="2997339"/>
    <lineage>
        <taxon>Bacteria</taxon>
        <taxon>Bacillati</taxon>
        <taxon>Actinomycetota</taxon>
        <taxon>Thermoleophilia</taxon>
        <taxon>Solirubrobacterales</taxon>
        <taxon>Paraconexibacteraceae</taxon>
        <taxon>Paraconexibacter</taxon>
    </lineage>
</organism>
<dbReference type="AlphaFoldDB" id="A0AAU7AVS0"/>
<dbReference type="PANTHER" id="PTHR34475:SF1">
    <property type="entry name" value="CYTOSKELETON PROTEIN RODZ"/>
    <property type="match status" value="1"/>
</dbReference>
<name>A0AAU7AVS0_9ACTN</name>
<protein>
    <recommendedName>
        <fullName evidence="4">Helix-turn-helix domain-containing protein</fullName>
    </recommendedName>
</protein>
<evidence type="ECO:0000256" key="2">
    <source>
        <dbReference type="SAM" id="Phobius"/>
    </source>
</evidence>
<dbReference type="InterPro" id="IPR010982">
    <property type="entry name" value="Lambda_DNA-bd_dom_sf"/>
</dbReference>